<dbReference type="PANTHER" id="PTHR12993:SF11">
    <property type="entry name" value="N-ACETYLGLUCOSAMINYL-PHOSPHATIDYLINOSITOL DE-N-ACETYLASE"/>
    <property type="match status" value="1"/>
</dbReference>
<dbReference type="GO" id="GO:0005783">
    <property type="term" value="C:endoplasmic reticulum"/>
    <property type="evidence" value="ECO:0007669"/>
    <property type="project" value="TreeGrafter"/>
</dbReference>
<dbReference type="InterPro" id="IPR024078">
    <property type="entry name" value="LmbE-like_dom_sf"/>
</dbReference>
<dbReference type="EC" id="3.5.1.89" evidence="2"/>
<dbReference type="EMBL" id="JAPUFD010000009">
    <property type="protein sequence ID" value="MDI1489370.1"/>
    <property type="molecule type" value="Genomic_DNA"/>
</dbReference>
<dbReference type="InterPro" id="IPR003737">
    <property type="entry name" value="GlcNAc_PI_deacetylase-related"/>
</dbReference>
<gene>
    <name evidence="3" type="primary">GPI12</name>
    <name evidence="3" type="ORF">OHK93_008648</name>
</gene>
<evidence type="ECO:0000313" key="4">
    <source>
        <dbReference type="Proteomes" id="UP001161017"/>
    </source>
</evidence>
<sequence length="289" mass="31780">MELYLALAIPILIGTAWLFTASITRTTLPTLQGKRICLLIAHPDDEAMFFSPTVTALTAPEVGNHVKILCLSSGNADGLGETRKKELAVSAGTLGLRRADDVLVLEDAAFPDSMVQAWPTERIADVLSRAFILPPEATGNPSRAAQAPPETTVDVLITFDKGGVSAHPNHASLFHGARAWVSRLMKGKEGWRCPVELYTLTSVSLWRKYLSFIDAPITLVVGALRGIGRSPKSKQQQASDLLFISGIQEYRKGQVAMTQGHKSQMRWFRWGWIGIGRYMIVNDLKREKV</sequence>
<dbReference type="Pfam" id="PF02585">
    <property type="entry name" value="PIG-L"/>
    <property type="match status" value="1"/>
</dbReference>
<accession>A0AA43QMU6</accession>
<protein>
    <recommendedName>
        <fullName evidence="2">N-acetylglucosaminylphosphatidylinositol deacetylase</fullName>
        <ecNumber evidence="2">3.5.1.89</ecNumber>
    </recommendedName>
</protein>
<name>A0AA43QMU6_9LECA</name>
<dbReference type="SUPFAM" id="SSF102588">
    <property type="entry name" value="LmbE-like"/>
    <property type="match status" value="1"/>
</dbReference>
<keyword evidence="4" id="KW-1185">Reference proteome</keyword>
<reference evidence="3" key="1">
    <citation type="journal article" date="2023" name="Genome Biol. Evol.">
        <title>First Whole Genome Sequence and Flow Cytometry Genome Size Data for the Lichen-Forming Fungus Ramalina farinacea (Ascomycota).</title>
        <authorList>
            <person name="Llewellyn T."/>
            <person name="Mian S."/>
            <person name="Hill R."/>
            <person name="Leitch I.J."/>
            <person name="Gaya E."/>
        </authorList>
    </citation>
    <scope>NUCLEOTIDE SEQUENCE</scope>
    <source>
        <strain evidence="3">LIQ254RAFAR</strain>
    </source>
</reference>
<evidence type="ECO:0000313" key="3">
    <source>
        <dbReference type="EMBL" id="MDI1489370.1"/>
    </source>
</evidence>
<organism evidence="3 4">
    <name type="scientific">Ramalina farinacea</name>
    <dbReference type="NCBI Taxonomy" id="258253"/>
    <lineage>
        <taxon>Eukaryota</taxon>
        <taxon>Fungi</taxon>
        <taxon>Dikarya</taxon>
        <taxon>Ascomycota</taxon>
        <taxon>Pezizomycotina</taxon>
        <taxon>Lecanoromycetes</taxon>
        <taxon>OSLEUM clade</taxon>
        <taxon>Lecanoromycetidae</taxon>
        <taxon>Lecanorales</taxon>
        <taxon>Lecanorineae</taxon>
        <taxon>Ramalinaceae</taxon>
        <taxon>Ramalina</taxon>
    </lineage>
</organism>
<keyword evidence="3" id="KW-0378">Hydrolase</keyword>
<dbReference type="PANTHER" id="PTHR12993">
    <property type="entry name" value="N-ACETYLGLUCOSAMINYL-PHOSPHATIDYLINOSITOL DE-N-ACETYLASE-RELATED"/>
    <property type="match status" value="1"/>
</dbReference>
<proteinExistence type="inferred from homology"/>
<evidence type="ECO:0000256" key="1">
    <source>
        <dbReference type="ARBA" id="ARBA00006066"/>
    </source>
</evidence>
<dbReference type="GO" id="GO:0000225">
    <property type="term" value="F:N-acetylglucosaminylphosphatidylinositol deacetylase activity"/>
    <property type="evidence" value="ECO:0007669"/>
    <property type="project" value="UniProtKB-EC"/>
</dbReference>
<comment type="caution">
    <text evidence="3">The sequence shown here is derived from an EMBL/GenBank/DDBJ whole genome shotgun (WGS) entry which is preliminary data.</text>
</comment>
<comment type="similarity">
    <text evidence="1">Belongs to the PIGL family.</text>
</comment>
<evidence type="ECO:0000256" key="2">
    <source>
        <dbReference type="ARBA" id="ARBA00012176"/>
    </source>
</evidence>
<dbReference type="Proteomes" id="UP001161017">
    <property type="component" value="Unassembled WGS sequence"/>
</dbReference>
<dbReference type="AlphaFoldDB" id="A0AA43QMU6"/>
<dbReference type="Gene3D" id="3.40.50.10320">
    <property type="entry name" value="LmbE-like"/>
    <property type="match status" value="1"/>
</dbReference>